<name>A0A1H4GJ64_9SPHI</name>
<dbReference type="AlphaFoldDB" id="A0A1H4GJ64"/>
<dbReference type="InterPro" id="IPR008969">
    <property type="entry name" value="CarboxyPept-like_regulatory"/>
</dbReference>
<dbReference type="STRING" id="425514.SAMN05443550_110112"/>
<dbReference type="EMBL" id="FNRA01000010">
    <property type="protein sequence ID" value="SEB09614.1"/>
    <property type="molecule type" value="Genomic_DNA"/>
</dbReference>
<proteinExistence type="predicted"/>
<dbReference type="Proteomes" id="UP000198850">
    <property type="component" value="Unassembled WGS sequence"/>
</dbReference>
<evidence type="ECO:0000256" key="1">
    <source>
        <dbReference type="SAM" id="SignalP"/>
    </source>
</evidence>
<dbReference type="Pfam" id="PF13715">
    <property type="entry name" value="CarbopepD_reg_2"/>
    <property type="match status" value="1"/>
</dbReference>
<feature type="chain" id="PRO_5011731120" evidence="1">
    <location>
        <begin position="32"/>
        <end position="726"/>
    </location>
</feature>
<gene>
    <name evidence="2" type="ORF">SAMN05443550_110112</name>
</gene>
<feature type="signal peptide" evidence="1">
    <location>
        <begin position="1"/>
        <end position="31"/>
    </location>
</feature>
<dbReference type="SUPFAM" id="SSF49464">
    <property type="entry name" value="Carboxypeptidase regulatory domain-like"/>
    <property type="match status" value="1"/>
</dbReference>
<protein>
    <submittedName>
        <fullName evidence="2">CarboxypepD_reg-like domain-containing protein</fullName>
    </submittedName>
</protein>
<reference evidence="2 3" key="1">
    <citation type="submission" date="2016-10" db="EMBL/GenBank/DDBJ databases">
        <authorList>
            <person name="de Groot N.N."/>
        </authorList>
    </citation>
    <scope>NUCLEOTIDE SEQUENCE [LARGE SCALE GENOMIC DNA]</scope>
    <source>
        <strain evidence="2 3">DSM 19033</strain>
    </source>
</reference>
<dbReference type="Gene3D" id="2.60.40.1120">
    <property type="entry name" value="Carboxypeptidase-like, regulatory domain"/>
    <property type="match status" value="1"/>
</dbReference>
<evidence type="ECO:0000313" key="2">
    <source>
        <dbReference type="EMBL" id="SEB09614.1"/>
    </source>
</evidence>
<sequence>MTKSPVFFAKNYVLILFVALEVFCSSHQCVAQNLLNKRITVSLNHVRLADALKRIGDEGRFYFSYSGRLLPKDSLVTVTAEHQPLSMVLEQLFHGKYAFEEKRNYLIISAVLPHLSLINTDITNNNNTYSISGIVVDELTGERLMNASVYSKEQLAATLTDEHGYFKLKFRTGDPGMLTITASKLSYKDVSLNFLRSVSVVSRTRIQEYKEAAENSKGVERDAFGRFFISARQQIQSLNIPDFFAKQPFQFSLTPGLSTHGLFSSQVINKFSVNIAGGYTAGVDGLEVGGLFNINKGDSRYVQFAGVFNLVGGTVTGVQIAGVTNKALDSVKGVQLAGFINKTEGRVSGLQIAALNNEAHKLKGIQIGLVNVVDSSEGASIGLINIIRNGFYKVSYSASNLTNANLSFTTGTHLFYSTLHIGSNISRTEKLYAFGLGVGHDFMLGSKWYISATADYQLAYTGNWDDRWAQAKLLLNTQLTDKISVFAGPAYNKYSATGSGPGYQTRFRKPEPYYGLGNPVHRWLGWEAGIAFNSVFKQPQKINHHTESWFLGGAAIAGTGFDTNYGLVTGGELFAEREFSGGLAAILSVEYLNNSPRNNGFIHTDIISYINPVYSLPLTTISYYNNNFKALPIKAGMKAYSGKRLFFAGQIGVLVGLNSKAYYIERRGGEAVTYNYDGDGIPFLYSVSMGYSLKNGLEPGWVFQDFVGTIYKHIALRLAYRLKVGK</sequence>
<accession>A0A1H4GJ64</accession>
<keyword evidence="3" id="KW-1185">Reference proteome</keyword>
<keyword evidence="1" id="KW-0732">Signal</keyword>
<dbReference type="OrthoDB" id="5505971at2"/>
<organism evidence="2 3">
    <name type="scientific">Pedobacter hartonius</name>
    <dbReference type="NCBI Taxonomy" id="425514"/>
    <lineage>
        <taxon>Bacteria</taxon>
        <taxon>Pseudomonadati</taxon>
        <taxon>Bacteroidota</taxon>
        <taxon>Sphingobacteriia</taxon>
        <taxon>Sphingobacteriales</taxon>
        <taxon>Sphingobacteriaceae</taxon>
        <taxon>Pedobacter</taxon>
    </lineage>
</organism>
<evidence type="ECO:0000313" key="3">
    <source>
        <dbReference type="Proteomes" id="UP000198850"/>
    </source>
</evidence>